<protein>
    <recommendedName>
        <fullName evidence="1">PIN domain-containing protein</fullName>
    </recommendedName>
</protein>
<sequence>MAKGETGRMIELAIKYKDGHITPRDLVHVAVMLTNNIKKIISTDKDFDHIEEIQRIDPADFSNVFV</sequence>
<name>X1SI82_9ZZZZ</name>
<evidence type="ECO:0000313" key="2">
    <source>
        <dbReference type="EMBL" id="GAI92673.1"/>
    </source>
</evidence>
<proteinExistence type="predicted"/>
<dbReference type="Pfam" id="PF01850">
    <property type="entry name" value="PIN"/>
    <property type="match status" value="1"/>
</dbReference>
<dbReference type="AlphaFoldDB" id="X1SI82"/>
<dbReference type="EMBL" id="BARW01023176">
    <property type="protein sequence ID" value="GAI92673.1"/>
    <property type="molecule type" value="Genomic_DNA"/>
</dbReference>
<reference evidence="2" key="1">
    <citation type="journal article" date="2014" name="Front. Microbiol.">
        <title>High frequency of phylogenetically diverse reductive dehalogenase-homologous genes in deep subseafloor sedimentary metagenomes.</title>
        <authorList>
            <person name="Kawai M."/>
            <person name="Futagami T."/>
            <person name="Toyoda A."/>
            <person name="Takaki Y."/>
            <person name="Nishi S."/>
            <person name="Hori S."/>
            <person name="Arai W."/>
            <person name="Tsubouchi T."/>
            <person name="Morono Y."/>
            <person name="Uchiyama I."/>
            <person name="Ito T."/>
            <person name="Fujiyama A."/>
            <person name="Inagaki F."/>
            <person name="Takami H."/>
        </authorList>
    </citation>
    <scope>NUCLEOTIDE SEQUENCE</scope>
    <source>
        <strain evidence="2">Expedition CK06-06</strain>
    </source>
</reference>
<dbReference type="Gene3D" id="3.40.50.1010">
    <property type="entry name" value="5'-nuclease"/>
    <property type="match status" value="1"/>
</dbReference>
<evidence type="ECO:0000259" key="1">
    <source>
        <dbReference type="Pfam" id="PF01850"/>
    </source>
</evidence>
<dbReference type="SUPFAM" id="SSF88723">
    <property type="entry name" value="PIN domain-like"/>
    <property type="match status" value="1"/>
</dbReference>
<organism evidence="2">
    <name type="scientific">marine sediment metagenome</name>
    <dbReference type="NCBI Taxonomy" id="412755"/>
    <lineage>
        <taxon>unclassified sequences</taxon>
        <taxon>metagenomes</taxon>
        <taxon>ecological metagenomes</taxon>
    </lineage>
</organism>
<dbReference type="InterPro" id="IPR002716">
    <property type="entry name" value="PIN_dom"/>
</dbReference>
<feature type="domain" description="PIN" evidence="1">
    <location>
        <begin position="10"/>
        <end position="51"/>
    </location>
</feature>
<comment type="caution">
    <text evidence="2">The sequence shown here is derived from an EMBL/GenBank/DDBJ whole genome shotgun (WGS) entry which is preliminary data.</text>
</comment>
<gene>
    <name evidence="2" type="ORF">S12H4_38495</name>
</gene>
<accession>X1SI82</accession>
<dbReference type="InterPro" id="IPR029060">
    <property type="entry name" value="PIN-like_dom_sf"/>
</dbReference>